<organism evidence="1">
    <name type="scientific">freshwater metagenome</name>
    <dbReference type="NCBI Taxonomy" id="449393"/>
    <lineage>
        <taxon>unclassified sequences</taxon>
        <taxon>metagenomes</taxon>
        <taxon>ecological metagenomes</taxon>
    </lineage>
</organism>
<accession>A0A6J5YLK0</accession>
<sequence>MDRFRLTTKREAVNFALRSLAAEPMTVDEALAQRGSGWEGDLDELRGSRFG</sequence>
<name>A0A6J5YLK0_9ZZZZ</name>
<evidence type="ECO:0000313" key="1">
    <source>
        <dbReference type="EMBL" id="CAB4324352.1"/>
    </source>
</evidence>
<dbReference type="EMBL" id="CAEMXZ010000135">
    <property type="protein sequence ID" value="CAB4324352.1"/>
    <property type="molecule type" value="Genomic_DNA"/>
</dbReference>
<dbReference type="AlphaFoldDB" id="A0A6J5YLK0"/>
<protein>
    <submittedName>
        <fullName evidence="1">Unannotated protein</fullName>
    </submittedName>
</protein>
<reference evidence="1" key="1">
    <citation type="submission" date="2020-05" db="EMBL/GenBank/DDBJ databases">
        <authorList>
            <person name="Chiriac C."/>
            <person name="Salcher M."/>
            <person name="Ghai R."/>
            <person name="Kavagutti S V."/>
        </authorList>
    </citation>
    <scope>NUCLEOTIDE SEQUENCE</scope>
</reference>
<gene>
    <name evidence="1" type="ORF">UFOPK1392_02121</name>
</gene>
<proteinExistence type="predicted"/>